<keyword evidence="2 5" id="KW-0028">Amino-acid biosynthesis</keyword>
<comment type="subcellular location">
    <subcellularLocation>
        <location evidence="5">Cytoplasm</location>
    </subcellularLocation>
</comment>
<keyword evidence="5" id="KW-0055">Arginine biosynthesis</keyword>
<dbReference type="InterPro" id="IPR015424">
    <property type="entry name" value="PyrdxlP-dep_Trfase"/>
</dbReference>
<dbReference type="EC" id="2.6.1.11" evidence="5"/>
<dbReference type="Proteomes" id="UP000288669">
    <property type="component" value="Unassembled WGS sequence"/>
</dbReference>
<dbReference type="InterPro" id="IPR050103">
    <property type="entry name" value="Class-III_PLP-dep_AT"/>
</dbReference>
<evidence type="ECO:0000256" key="2">
    <source>
        <dbReference type="ARBA" id="ARBA00022605"/>
    </source>
</evidence>
<keyword evidence="3 5" id="KW-0808">Transferase</keyword>
<proteinExistence type="inferred from homology"/>
<name>A0A430AGE7_9ENTE</name>
<comment type="pathway">
    <text evidence="5">Amino-acid biosynthesis; L-arginine biosynthesis; N(2)-acetyl-L-ornithine from L-glutamate: step 4/4.</text>
</comment>
<evidence type="ECO:0000313" key="6">
    <source>
        <dbReference type="EMBL" id="RSU06985.1"/>
    </source>
</evidence>
<evidence type="ECO:0000313" key="7">
    <source>
        <dbReference type="Proteomes" id="UP000288669"/>
    </source>
</evidence>
<dbReference type="InterPro" id="IPR049704">
    <property type="entry name" value="Aminotrans_3_PPA_site"/>
</dbReference>
<dbReference type="EMBL" id="NGJZ01000002">
    <property type="protein sequence ID" value="RSU06985.1"/>
    <property type="molecule type" value="Genomic_DNA"/>
</dbReference>
<keyword evidence="4 5" id="KW-0663">Pyridoxal phosphate</keyword>
<dbReference type="UniPathway" id="UPA00068">
    <property type="reaction ID" value="UER00109"/>
</dbReference>
<evidence type="ECO:0000256" key="1">
    <source>
        <dbReference type="ARBA" id="ARBA00022576"/>
    </source>
</evidence>
<keyword evidence="7" id="KW-1185">Reference proteome</keyword>
<feature type="binding site" evidence="5">
    <location>
        <position position="121"/>
    </location>
    <ligand>
        <name>pyridoxal 5'-phosphate</name>
        <dbReference type="ChEBI" id="CHEBI:597326"/>
    </ligand>
</feature>
<dbReference type="GO" id="GO:0003992">
    <property type="term" value="F:N2-acetyl-L-ornithine:2-oxoglutarate 5-aminotransferase activity"/>
    <property type="evidence" value="ECO:0007669"/>
    <property type="project" value="UniProtKB-UniRule"/>
</dbReference>
<reference evidence="6 7" key="1">
    <citation type="submission" date="2017-05" db="EMBL/GenBank/DDBJ databases">
        <title>Vagococcus spp. assemblies.</title>
        <authorList>
            <person name="Gulvik C.A."/>
        </authorList>
    </citation>
    <scope>NUCLEOTIDE SEQUENCE [LARGE SCALE GENOMIC DNA]</scope>
    <source>
        <strain evidence="6 7">DSM 24756</strain>
    </source>
</reference>
<dbReference type="NCBIfam" id="NF002797">
    <property type="entry name" value="PRK02936.1"/>
    <property type="match status" value="1"/>
</dbReference>
<gene>
    <name evidence="5 6" type="primary">argD</name>
    <name evidence="6" type="ORF">CBF30_06910</name>
</gene>
<dbReference type="OrthoDB" id="9807885at2"/>
<feature type="binding site" evidence="5">
    <location>
        <position position="264"/>
    </location>
    <ligand>
        <name>pyridoxal 5'-phosphate</name>
        <dbReference type="ChEBI" id="CHEBI:597326"/>
    </ligand>
</feature>
<evidence type="ECO:0000256" key="5">
    <source>
        <dbReference type="HAMAP-Rule" id="MF_01107"/>
    </source>
</evidence>
<dbReference type="GO" id="GO:0005737">
    <property type="term" value="C:cytoplasm"/>
    <property type="evidence" value="ECO:0007669"/>
    <property type="project" value="UniProtKB-SubCell"/>
</dbReference>
<dbReference type="InterPro" id="IPR004636">
    <property type="entry name" value="AcOrn/SuccOrn_fam"/>
</dbReference>
<comment type="subunit">
    <text evidence="5">Homodimer.</text>
</comment>
<dbReference type="NCBIfam" id="NF002325">
    <property type="entry name" value="PRK01278.1"/>
    <property type="match status" value="1"/>
</dbReference>
<dbReference type="AlphaFoldDB" id="A0A430AGE7"/>
<feature type="binding site" evidence="5">
    <location>
        <begin position="206"/>
        <end position="209"/>
    </location>
    <ligand>
        <name>pyridoxal 5'-phosphate</name>
        <dbReference type="ChEBI" id="CHEBI:597326"/>
    </ligand>
</feature>
<feature type="binding site" evidence="5">
    <location>
        <position position="263"/>
    </location>
    <ligand>
        <name>N(2)-acetyl-L-ornithine</name>
        <dbReference type="ChEBI" id="CHEBI:57805"/>
    </ligand>
</feature>
<dbReference type="Pfam" id="PF00202">
    <property type="entry name" value="Aminotran_3"/>
    <property type="match status" value="1"/>
</dbReference>
<dbReference type="GO" id="GO:0006526">
    <property type="term" value="P:L-arginine biosynthetic process"/>
    <property type="evidence" value="ECO:0007669"/>
    <property type="project" value="UniProtKB-UniRule"/>
</dbReference>
<dbReference type="PANTHER" id="PTHR11986:SF79">
    <property type="entry name" value="ACETYLORNITHINE AMINOTRANSFERASE, MITOCHONDRIAL"/>
    <property type="match status" value="1"/>
</dbReference>
<dbReference type="CDD" id="cd00610">
    <property type="entry name" value="OAT_like"/>
    <property type="match status" value="1"/>
</dbReference>
<sequence>MSKLFSNYARQPKEMVEGEANYLMDNHGKKYLDLTSGIGVMSLGYSNKAVKQAVEKQLNLLWHTPNLYESALQERVAKKLIGDRDYLAFFCNSGAEANEAAIKLARKASGKAKIITLENSFHGRTYGAMSATGQSSIQAGFGPLVPEFETVPAEDISALKQAVDSNTAAVMIEVIQGEGGVLPLSKEWCAQAQALCAQTGALLIVDEIQSGIGRTGFLYAYEAYGLSPDIITLAKALGSGIPVGAMLGKKALASSFGPGSHGSTFGGNKIAMAAAEAVLSEIQATGFLEEVQTKGTYFKGNLEDKLLPLSQVLEVRGLGFMIGIELTIPVADVVAKLAEHGVLALTAKHQVLRLLPPLTLTYAEMDQAVNVIYQVLVKEAEEME</sequence>
<evidence type="ECO:0000256" key="4">
    <source>
        <dbReference type="ARBA" id="ARBA00022898"/>
    </source>
</evidence>
<dbReference type="InterPro" id="IPR015421">
    <property type="entry name" value="PyrdxlP-dep_Trfase_major"/>
</dbReference>
<keyword evidence="1 5" id="KW-0032">Aminotransferase</keyword>
<dbReference type="SUPFAM" id="SSF53383">
    <property type="entry name" value="PLP-dependent transferases"/>
    <property type="match status" value="1"/>
</dbReference>
<feature type="binding site" evidence="5">
    <location>
        <begin position="94"/>
        <end position="95"/>
    </location>
    <ligand>
        <name>pyridoxal 5'-phosphate</name>
        <dbReference type="ChEBI" id="CHEBI:597326"/>
    </ligand>
</feature>
<dbReference type="HAMAP" id="MF_01107">
    <property type="entry name" value="ArgD_aminotrans_3"/>
    <property type="match status" value="1"/>
</dbReference>
<feature type="binding site" evidence="5">
    <location>
        <position position="124"/>
    </location>
    <ligand>
        <name>N(2)-acetyl-L-ornithine</name>
        <dbReference type="ChEBI" id="CHEBI:57805"/>
    </ligand>
</feature>
<protein>
    <recommendedName>
        <fullName evidence="5">Acetylornithine aminotransferase</fullName>
        <shortName evidence="5">ACOAT</shortName>
        <ecNumber evidence="5">2.6.1.11</ecNumber>
    </recommendedName>
</protein>
<dbReference type="GO" id="GO:0042802">
    <property type="term" value="F:identical protein binding"/>
    <property type="evidence" value="ECO:0007669"/>
    <property type="project" value="TreeGrafter"/>
</dbReference>
<keyword evidence="5" id="KW-0963">Cytoplasm</keyword>
<dbReference type="PROSITE" id="PS00600">
    <property type="entry name" value="AA_TRANSFER_CLASS_3"/>
    <property type="match status" value="1"/>
</dbReference>
<dbReference type="InterPro" id="IPR015422">
    <property type="entry name" value="PyrdxlP-dep_Trfase_small"/>
</dbReference>
<organism evidence="6 7">
    <name type="scientific">Vagococcus entomophilus</name>
    <dbReference type="NCBI Taxonomy" id="1160095"/>
    <lineage>
        <taxon>Bacteria</taxon>
        <taxon>Bacillati</taxon>
        <taxon>Bacillota</taxon>
        <taxon>Bacilli</taxon>
        <taxon>Lactobacillales</taxon>
        <taxon>Enterococcaceae</taxon>
        <taxon>Vagococcus</taxon>
    </lineage>
</organism>
<dbReference type="PANTHER" id="PTHR11986">
    <property type="entry name" value="AMINOTRANSFERASE CLASS III"/>
    <property type="match status" value="1"/>
</dbReference>
<comment type="similarity">
    <text evidence="5">Belongs to the class-III pyridoxal-phosphate-dependent aminotransferase family. ArgD subfamily.</text>
</comment>
<dbReference type="NCBIfam" id="TIGR00707">
    <property type="entry name" value="argD"/>
    <property type="match status" value="1"/>
</dbReference>
<dbReference type="FunFam" id="3.40.640.10:FF:000004">
    <property type="entry name" value="Acetylornithine aminotransferase"/>
    <property type="match status" value="1"/>
</dbReference>
<dbReference type="InterPro" id="IPR005814">
    <property type="entry name" value="Aminotrans_3"/>
</dbReference>
<evidence type="ECO:0000256" key="3">
    <source>
        <dbReference type="ARBA" id="ARBA00022679"/>
    </source>
</evidence>
<feature type="modified residue" description="N6-(pyridoxal phosphate)lysine" evidence="5">
    <location>
        <position position="235"/>
    </location>
</feature>
<dbReference type="Gene3D" id="3.90.1150.10">
    <property type="entry name" value="Aspartate Aminotransferase, domain 1"/>
    <property type="match status" value="1"/>
</dbReference>
<comment type="miscellaneous">
    <text evidence="5">May also have succinyldiaminopimelate aminotransferase activity, thus carrying out the corresponding step in lysine biosynthesis.</text>
</comment>
<comment type="catalytic activity">
    <reaction evidence="5">
        <text>N(2)-acetyl-L-ornithine + 2-oxoglutarate = N-acetyl-L-glutamate 5-semialdehyde + L-glutamate</text>
        <dbReference type="Rhea" id="RHEA:18049"/>
        <dbReference type="ChEBI" id="CHEBI:16810"/>
        <dbReference type="ChEBI" id="CHEBI:29123"/>
        <dbReference type="ChEBI" id="CHEBI:29985"/>
        <dbReference type="ChEBI" id="CHEBI:57805"/>
        <dbReference type="EC" id="2.6.1.11"/>
    </reaction>
</comment>
<dbReference type="GO" id="GO:0030170">
    <property type="term" value="F:pyridoxal phosphate binding"/>
    <property type="evidence" value="ECO:0007669"/>
    <property type="project" value="InterPro"/>
</dbReference>
<comment type="caution">
    <text evidence="6">The sequence shown here is derived from an EMBL/GenBank/DDBJ whole genome shotgun (WGS) entry which is preliminary data.</text>
</comment>
<accession>A0A430AGE7</accession>
<dbReference type="RefSeq" id="WP_126824222.1">
    <property type="nucleotide sequence ID" value="NZ_JBHLWU010000002.1"/>
</dbReference>
<dbReference type="PIRSF" id="PIRSF000521">
    <property type="entry name" value="Transaminase_4ab_Lys_Orn"/>
    <property type="match status" value="1"/>
</dbReference>
<comment type="cofactor">
    <cofactor evidence="5">
        <name>pyridoxal 5'-phosphate</name>
        <dbReference type="ChEBI" id="CHEBI:597326"/>
    </cofactor>
    <text evidence="5">Binds 1 pyridoxal phosphate per subunit.</text>
</comment>
<dbReference type="Gene3D" id="3.40.640.10">
    <property type="entry name" value="Type I PLP-dependent aspartate aminotransferase-like (Major domain)"/>
    <property type="match status" value="1"/>
</dbReference>